<keyword evidence="4" id="KW-0464">Manganese</keyword>
<sequence>MRFYFAQADYNSADLVILGIPFDRTSSFLPGTRFATTNVRIGAENIEAFSPYQNRSLPEEKIFDAGDFLPEFPEEDFFSQIERKVSSFLKDQKKVLCIGGEHTITLPCVKAYKKFYPNLTLIHLDAHSDMRDEYLGERLCHATVIRRIQEEIGGEALFSFGIRSLTPECLRQHKNLYLFKVLEPLISIKEKLKRRPLYLTLDCDVLDGCLFPAVSTPEPNGIFFFELLSTIKEMADLNLIGADIVEYNPLANASLSYGAAVALLLRELILALI</sequence>
<evidence type="ECO:0000256" key="1">
    <source>
        <dbReference type="ARBA" id="ARBA00009227"/>
    </source>
</evidence>
<dbReference type="AlphaFoldDB" id="A0A7C3UX08"/>
<feature type="binding site" evidence="4">
    <location>
        <position position="125"/>
    </location>
    <ligand>
        <name>Mn(2+)</name>
        <dbReference type="ChEBI" id="CHEBI:29035"/>
        <label>1</label>
    </ligand>
</feature>
<dbReference type="EMBL" id="DTMQ01000039">
    <property type="protein sequence ID" value="HGE99541.1"/>
    <property type="molecule type" value="Genomic_DNA"/>
</dbReference>
<feature type="binding site" evidence="4">
    <location>
        <position position="102"/>
    </location>
    <ligand>
        <name>Mn(2+)</name>
        <dbReference type="ChEBI" id="CHEBI:29035"/>
        <label>1</label>
    </ligand>
</feature>
<dbReference type="InterPro" id="IPR005925">
    <property type="entry name" value="Agmatinase-rel"/>
</dbReference>
<feature type="binding site" evidence="4">
    <location>
        <position position="202"/>
    </location>
    <ligand>
        <name>Mn(2+)</name>
        <dbReference type="ChEBI" id="CHEBI:29035"/>
        <label>1</label>
    </ligand>
</feature>
<dbReference type="EC" id="3.5.3.11" evidence="5"/>
<evidence type="ECO:0000256" key="3">
    <source>
        <dbReference type="ARBA" id="ARBA00022801"/>
    </source>
</evidence>
<dbReference type="PANTHER" id="PTHR11358:SF26">
    <property type="entry name" value="GUANIDINO ACID HYDROLASE, MITOCHONDRIAL"/>
    <property type="match status" value="1"/>
</dbReference>
<comment type="caution">
    <text evidence="5">The sequence shown here is derived from an EMBL/GenBank/DDBJ whole genome shotgun (WGS) entry which is preliminary data.</text>
</comment>
<dbReference type="InterPro" id="IPR006035">
    <property type="entry name" value="Ureohydrolase"/>
</dbReference>
<dbReference type="GO" id="GO:0008783">
    <property type="term" value="F:agmatinase activity"/>
    <property type="evidence" value="ECO:0007669"/>
    <property type="project" value="UniProtKB-EC"/>
</dbReference>
<dbReference type="PIRSF" id="PIRSF036979">
    <property type="entry name" value="Arginase"/>
    <property type="match status" value="1"/>
</dbReference>
<feature type="binding site" evidence="4">
    <location>
        <position position="129"/>
    </location>
    <ligand>
        <name>Mn(2+)</name>
        <dbReference type="ChEBI" id="CHEBI:29035"/>
        <label>1</label>
    </ligand>
</feature>
<dbReference type="SUPFAM" id="SSF52768">
    <property type="entry name" value="Arginase/deacetylase"/>
    <property type="match status" value="1"/>
</dbReference>
<keyword evidence="3 5" id="KW-0378">Hydrolase</keyword>
<comment type="similarity">
    <text evidence="1">Belongs to the arginase family. Agmatinase subfamily.</text>
</comment>
<dbReference type="PROSITE" id="PS51409">
    <property type="entry name" value="ARGINASE_2"/>
    <property type="match status" value="1"/>
</dbReference>
<feature type="binding site" evidence="4">
    <location>
        <position position="204"/>
    </location>
    <ligand>
        <name>Mn(2+)</name>
        <dbReference type="ChEBI" id="CHEBI:29035"/>
        <label>1</label>
    </ligand>
</feature>
<proteinExistence type="inferred from homology"/>
<accession>A0A7C3UX08</accession>
<dbReference type="GO" id="GO:0033389">
    <property type="term" value="P:putrescine biosynthetic process from arginine, via agmatine"/>
    <property type="evidence" value="ECO:0007669"/>
    <property type="project" value="TreeGrafter"/>
</dbReference>
<evidence type="ECO:0000256" key="4">
    <source>
        <dbReference type="PIRSR" id="PIRSR036979-1"/>
    </source>
</evidence>
<dbReference type="PANTHER" id="PTHR11358">
    <property type="entry name" value="ARGINASE/AGMATINASE"/>
    <property type="match status" value="1"/>
</dbReference>
<gene>
    <name evidence="5" type="primary">speB</name>
    <name evidence="5" type="ORF">ENX07_05685</name>
</gene>
<protein>
    <submittedName>
        <fullName evidence="5">Agmatinase</fullName>
        <ecNumber evidence="5">3.5.3.11</ecNumber>
    </submittedName>
</protein>
<name>A0A7C3UX08_UNCW3</name>
<comment type="cofactor">
    <cofactor evidence="4">
        <name>Mn(2+)</name>
        <dbReference type="ChEBI" id="CHEBI:29035"/>
    </cofactor>
    <text evidence="4">Binds 2 manganese ions per subunit.</text>
</comment>
<organism evidence="5">
    <name type="scientific">candidate division WOR-3 bacterium</name>
    <dbReference type="NCBI Taxonomy" id="2052148"/>
    <lineage>
        <taxon>Bacteria</taxon>
        <taxon>Bacteria division WOR-3</taxon>
    </lineage>
</organism>
<reference evidence="5" key="1">
    <citation type="journal article" date="2020" name="mSystems">
        <title>Genome- and Community-Level Interaction Insights into Carbon Utilization and Element Cycling Functions of Hydrothermarchaeota in Hydrothermal Sediment.</title>
        <authorList>
            <person name="Zhou Z."/>
            <person name="Liu Y."/>
            <person name="Xu W."/>
            <person name="Pan J."/>
            <person name="Luo Z.H."/>
            <person name="Li M."/>
        </authorList>
    </citation>
    <scope>NUCLEOTIDE SEQUENCE [LARGE SCALE GENOMIC DNA]</scope>
    <source>
        <strain evidence="5">SpSt-906</strain>
    </source>
</reference>
<keyword evidence="2 4" id="KW-0479">Metal-binding</keyword>
<dbReference type="CDD" id="cd11593">
    <property type="entry name" value="Agmatinase-like_2"/>
    <property type="match status" value="1"/>
</dbReference>
<dbReference type="Pfam" id="PF00491">
    <property type="entry name" value="Arginase"/>
    <property type="match status" value="1"/>
</dbReference>
<evidence type="ECO:0000313" key="5">
    <source>
        <dbReference type="EMBL" id="HGE99541.1"/>
    </source>
</evidence>
<dbReference type="InterPro" id="IPR023696">
    <property type="entry name" value="Ureohydrolase_dom_sf"/>
</dbReference>
<dbReference type="Gene3D" id="3.40.800.10">
    <property type="entry name" value="Ureohydrolase domain"/>
    <property type="match status" value="1"/>
</dbReference>
<feature type="binding site" evidence="4">
    <location>
        <position position="127"/>
    </location>
    <ligand>
        <name>Mn(2+)</name>
        <dbReference type="ChEBI" id="CHEBI:29035"/>
        <label>1</label>
    </ligand>
</feature>
<dbReference type="NCBIfam" id="TIGR01230">
    <property type="entry name" value="agmatinase"/>
    <property type="match status" value="1"/>
</dbReference>
<evidence type="ECO:0000256" key="2">
    <source>
        <dbReference type="ARBA" id="ARBA00022723"/>
    </source>
</evidence>
<dbReference type="GO" id="GO:0046872">
    <property type="term" value="F:metal ion binding"/>
    <property type="evidence" value="ECO:0007669"/>
    <property type="project" value="UniProtKB-KW"/>
</dbReference>